<evidence type="ECO:0008006" key="3">
    <source>
        <dbReference type="Google" id="ProtNLM"/>
    </source>
</evidence>
<evidence type="ECO:0000313" key="1">
    <source>
        <dbReference type="EMBL" id="UTY27666.1"/>
    </source>
</evidence>
<sequence length="149" mass="17188">MVVKKEYEPILPAGLHTMNLEKCKELCVNSFCGGQQRLFLYGNLCKYIGSLSKISVHFEIWIDGSFTTKKPKPNDIDIVIFAEENDISKLSGQKQGLLYDLINKPEVRKSYSIDIYFAVKNDLDIRSYWRGWFGFTRDEKPKGIIVLEV</sequence>
<accession>A0ABY5HQL2</accession>
<dbReference type="Proteomes" id="UP001059401">
    <property type="component" value="Chromosome"/>
</dbReference>
<dbReference type="Pfam" id="PF22014">
    <property type="entry name" value="DUF6932"/>
    <property type="match status" value="1"/>
</dbReference>
<dbReference type="EMBL" id="CP038802">
    <property type="protein sequence ID" value="UTY27666.1"/>
    <property type="molecule type" value="Genomic_DNA"/>
</dbReference>
<organism evidence="1 2">
    <name type="scientific">Treponema putidum</name>
    <dbReference type="NCBI Taxonomy" id="221027"/>
    <lineage>
        <taxon>Bacteria</taxon>
        <taxon>Pseudomonadati</taxon>
        <taxon>Spirochaetota</taxon>
        <taxon>Spirochaetia</taxon>
        <taxon>Spirochaetales</taxon>
        <taxon>Treponemataceae</taxon>
        <taxon>Treponema</taxon>
    </lineage>
</organism>
<gene>
    <name evidence="1" type="ORF">E4N76_00695</name>
</gene>
<dbReference type="InterPro" id="IPR053860">
    <property type="entry name" value="DUF6932"/>
</dbReference>
<proteinExistence type="predicted"/>
<dbReference type="RefSeq" id="WP_255805697.1">
    <property type="nucleotide sequence ID" value="NZ_CP038802.1"/>
</dbReference>
<name>A0ABY5HQL2_9SPIR</name>
<keyword evidence="2" id="KW-1185">Reference proteome</keyword>
<evidence type="ECO:0000313" key="2">
    <source>
        <dbReference type="Proteomes" id="UP001059401"/>
    </source>
</evidence>
<protein>
    <recommendedName>
        <fullName evidence="3">Nucleotidyltransferase-like protein</fullName>
    </recommendedName>
</protein>
<reference evidence="1" key="1">
    <citation type="submission" date="2019-04" db="EMBL/GenBank/DDBJ databases">
        <title>Whole genome sequencing of oral phylogroup 2 treponemes.</title>
        <authorList>
            <person name="Chan Y."/>
            <person name="Zeng H.H."/>
            <person name="Yu X.L."/>
            <person name="Leung W.K."/>
            <person name="Watt R.M."/>
        </authorList>
    </citation>
    <scope>NUCLEOTIDE SEQUENCE</scope>
    <source>
        <strain evidence="1">OMZ 847</strain>
    </source>
</reference>